<dbReference type="InterPro" id="IPR036388">
    <property type="entry name" value="WH-like_DNA-bd_sf"/>
</dbReference>
<comment type="similarity">
    <text evidence="1">Belongs to the LysR transcriptional regulatory family.</text>
</comment>
<dbReference type="Proteomes" id="UP001164748">
    <property type="component" value="Chromosome"/>
</dbReference>
<keyword evidence="2" id="KW-0805">Transcription regulation</keyword>
<dbReference type="PANTHER" id="PTHR30537:SF35">
    <property type="entry name" value="TRANSCRIPTIONAL REGULATORY PROTEIN"/>
    <property type="match status" value="1"/>
</dbReference>
<name>A0AA47LS69_9GAMM</name>
<dbReference type="Pfam" id="PF00126">
    <property type="entry name" value="HTH_1"/>
    <property type="match status" value="1"/>
</dbReference>
<dbReference type="FunFam" id="1.10.10.10:FF:000001">
    <property type="entry name" value="LysR family transcriptional regulator"/>
    <property type="match status" value="1"/>
</dbReference>
<dbReference type="GO" id="GO:0043565">
    <property type="term" value="F:sequence-specific DNA binding"/>
    <property type="evidence" value="ECO:0007669"/>
    <property type="project" value="TreeGrafter"/>
</dbReference>
<evidence type="ECO:0000313" key="6">
    <source>
        <dbReference type="EMBL" id="WBA09629.1"/>
    </source>
</evidence>
<dbReference type="SUPFAM" id="SSF53850">
    <property type="entry name" value="Periplasmic binding protein-like II"/>
    <property type="match status" value="1"/>
</dbReference>
<proteinExistence type="inferred from homology"/>
<dbReference type="EMBL" id="CP114588">
    <property type="protein sequence ID" value="WBA09629.1"/>
    <property type="molecule type" value="Genomic_DNA"/>
</dbReference>
<gene>
    <name evidence="6" type="ORF">N8M53_05385</name>
</gene>
<dbReference type="RefSeq" id="WP_269579759.1">
    <property type="nucleotide sequence ID" value="NZ_CP114588.1"/>
</dbReference>
<evidence type="ECO:0000256" key="1">
    <source>
        <dbReference type="ARBA" id="ARBA00009437"/>
    </source>
</evidence>
<sequence>MDRLTAIRSFVEVANCKSFTRAAEQLGLTRLQVSRHVQEVEQWLSQRLLHRTTRKVSLTYAGEQAYGHCQRILDEAAALTLTTGRLHGALTGRIRVAAPIGLAQGILVAPVTQFTDAHPEVVIEVIASDQFTPLVDERVDIALRFTPQPDEHLIARKLMAIDSIVCASPAYIAHASQPNHPSDLIDHPCLIHVSGDHWQFIKDSRREEIRVSGPIHANDLGTLVNAARMGKGIVRVPCDLANPYVEQGELIPLLTDYRLPPSALWAVYLSRSYQQPVVRHFIDHLASCWQHDIQAPIGGLDAAHQ</sequence>
<evidence type="ECO:0000256" key="3">
    <source>
        <dbReference type="ARBA" id="ARBA00023125"/>
    </source>
</evidence>
<dbReference type="GO" id="GO:0006351">
    <property type="term" value="P:DNA-templated transcription"/>
    <property type="evidence" value="ECO:0007669"/>
    <property type="project" value="TreeGrafter"/>
</dbReference>
<dbReference type="GO" id="GO:0003700">
    <property type="term" value="F:DNA-binding transcription factor activity"/>
    <property type="evidence" value="ECO:0007669"/>
    <property type="project" value="InterPro"/>
</dbReference>
<reference evidence="6" key="1">
    <citation type="submission" date="2022-09" db="EMBL/GenBank/DDBJ databases">
        <authorList>
            <person name="Li Z.-J."/>
        </authorList>
    </citation>
    <scope>NUCLEOTIDE SEQUENCE</scope>
    <source>
        <strain evidence="6">TGB11</strain>
    </source>
</reference>
<evidence type="ECO:0000313" key="7">
    <source>
        <dbReference type="Proteomes" id="UP001164748"/>
    </source>
</evidence>
<accession>A0AA47LS69</accession>
<dbReference type="SUPFAM" id="SSF46785">
    <property type="entry name" value="Winged helix' DNA-binding domain"/>
    <property type="match status" value="1"/>
</dbReference>
<keyword evidence="3" id="KW-0238">DNA-binding</keyword>
<dbReference type="InterPro" id="IPR000847">
    <property type="entry name" value="LysR_HTH_N"/>
</dbReference>
<organism evidence="6 7">
    <name type="scientific">Salinivibrio kushneri</name>
    <dbReference type="NCBI Taxonomy" id="1908198"/>
    <lineage>
        <taxon>Bacteria</taxon>
        <taxon>Pseudomonadati</taxon>
        <taxon>Pseudomonadota</taxon>
        <taxon>Gammaproteobacteria</taxon>
        <taxon>Vibrionales</taxon>
        <taxon>Vibrionaceae</taxon>
        <taxon>Salinivibrio</taxon>
    </lineage>
</organism>
<evidence type="ECO:0000256" key="2">
    <source>
        <dbReference type="ARBA" id="ARBA00023015"/>
    </source>
</evidence>
<dbReference type="Gene3D" id="3.40.190.290">
    <property type="match status" value="1"/>
</dbReference>
<evidence type="ECO:0000256" key="4">
    <source>
        <dbReference type="ARBA" id="ARBA00023163"/>
    </source>
</evidence>
<protein>
    <submittedName>
        <fullName evidence="6">LysR family transcriptional regulator</fullName>
    </submittedName>
</protein>
<dbReference type="AlphaFoldDB" id="A0AA47LS69"/>
<dbReference type="PROSITE" id="PS50931">
    <property type="entry name" value="HTH_LYSR"/>
    <property type="match status" value="1"/>
</dbReference>
<dbReference type="InterPro" id="IPR036390">
    <property type="entry name" value="WH_DNA-bd_sf"/>
</dbReference>
<dbReference type="InterPro" id="IPR058163">
    <property type="entry name" value="LysR-type_TF_proteobact-type"/>
</dbReference>
<keyword evidence="4" id="KW-0804">Transcription</keyword>
<feature type="domain" description="HTH lysR-type" evidence="5">
    <location>
        <begin position="1"/>
        <end position="59"/>
    </location>
</feature>
<dbReference type="Gene3D" id="1.10.10.10">
    <property type="entry name" value="Winged helix-like DNA-binding domain superfamily/Winged helix DNA-binding domain"/>
    <property type="match status" value="1"/>
</dbReference>
<evidence type="ECO:0000259" key="5">
    <source>
        <dbReference type="PROSITE" id="PS50931"/>
    </source>
</evidence>
<dbReference type="PANTHER" id="PTHR30537">
    <property type="entry name" value="HTH-TYPE TRANSCRIPTIONAL REGULATOR"/>
    <property type="match status" value="1"/>
</dbReference>
<dbReference type="Pfam" id="PF03466">
    <property type="entry name" value="LysR_substrate"/>
    <property type="match status" value="1"/>
</dbReference>
<dbReference type="CDD" id="cd08422">
    <property type="entry name" value="PBP2_CrgA_like"/>
    <property type="match status" value="1"/>
</dbReference>
<dbReference type="InterPro" id="IPR005119">
    <property type="entry name" value="LysR_subst-bd"/>
</dbReference>